<evidence type="ECO:0000313" key="1">
    <source>
        <dbReference type="EMBL" id="GCE24014.1"/>
    </source>
</evidence>
<proteinExistence type="predicted"/>
<dbReference type="Pfam" id="PF13591">
    <property type="entry name" value="MerR_2"/>
    <property type="match status" value="1"/>
</dbReference>
<evidence type="ECO:0000313" key="2">
    <source>
        <dbReference type="Proteomes" id="UP000287188"/>
    </source>
</evidence>
<name>A0A402AY66_9CHLR</name>
<accession>A0A402AY66</accession>
<dbReference type="AlphaFoldDB" id="A0A402AY66"/>
<dbReference type="Proteomes" id="UP000287188">
    <property type="component" value="Unassembled WGS sequence"/>
</dbReference>
<reference evidence="2" key="1">
    <citation type="submission" date="2018-12" db="EMBL/GenBank/DDBJ databases">
        <title>Tengunoibacter tsumagoiensis gen. nov., sp. nov., Dictyobacter kobayashii sp. nov., D. alpinus sp. nov., and D. joshuensis sp. nov. and description of Dictyobacteraceae fam. nov. within the order Ktedonobacterales isolated from Tengu-no-mugimeshi.</title>
        <authorList>
            <person name="Wang C.M."/>
            <person name="Zheng Y."/>
            <person name="Sakai Y."/>
            <person name="Toyoda A."/>
            <person name="Minakuchi Y."/>
            <person name="Abe K."/>
            <person name="Yokota A."/>
            <person name="Yabe S."/>
        </authorList>
    </citation>
    <scope>NUCLEOTIDE SEQUENCE [LARGE SCALE GENOMIC DNA]</scope>
    <source>
        <strain evidence="2">Uno11</strain>
    </source>
</reference>
<protein>
    <recommendedName>
        <fullName evidence="3">MerR family transcriptional regulator</fullName>
    </recommendedName>
</protein>
<dbReference type="OrthoDB" id="166260at2"/>
<organism evidence="1 2">
    <name type="scientific">Dictyobacter kobayashii</name>
    <dbReference type="NCBI Taxonomy" id="2014872"/>
    <lineage>
        <taxon>Bacteria</taxon>
        <taxon>Bacillati</taxon>
        <taxon>Chloroflexota</taxon>
        <taxon>Ktedonobacteria</taxon>
        <taxon>Ktedonobacterales</taxon>
        <taxon>Dictyobacteraceae</taxon>
        <taxon>Dictyobacter</taxon>
    </lineage>
</organism>
<keyword evidence="2" id="KW-1185">Reference proteome</keyword>
<dbReference type="EMBL" id="BIFS01000002">
    <property type="protein sequence ID" value="GCE24014.1"/>
    <property type="molecule type" value="Genomic_DNA"/>
</dbReference>
<gene>
    <name evidence="1" type="ORF">KDK_78140</name>
</gene>
<evidence type="ECO:0008006" key="3">
    <source>
        <dbReference type="Google" id="ProtNLM"/>
    </source>
</evidence>
<sequence length="125" mass="14221">MSDSQLSSRITKIVLLGPQESYTYSEREILDFCRLEQPFVLHLAEVGLIGRLDVGSMEHNYSEKDLRLLRRAYRLQRDLDINQAGVEVVLRLLIHVDELHQALARYVSPAEAPSAEVPPEPKPAE</sequence>
<comment type="caution">
    <text evidence="1">The sequence shown here is derived from an EMBL/GenBank/DDBJ whole genome shotgun (WGS) entry which is preliminary data.</text>
</comment>
<dbReference type="Gene3D" id="1.10.1660.10">
    <property type="match status" value="1"/>
</dbReference>
<dbReference type="RefSeq" id="WP_126557314.1">
    <property type="nucleotide sequence ID" value="NZ_BIFS01000002.1"/>
</dbReference>